<protein>
    <submittedName>
        <fullName evidence="1">Uncharacterized protein</fullName>
    </submittedName>
</protein>
<name>A0ABR4HNI0_9EURO</name>
<comment type="caution">
    <text evidence="1">The sequence shown here is derived from an EMBL/GenBank/DDBJ whole genome shotgun (WGS) entry which is preliminary data.</text>
</comment>
<accession>A0ABR4HNI0</accession>
<gene>
    <name evidence="1" type="ORF">BDW59DRAFT_166073</name>
</gene>
<evidence type="ECO:0000313" key="2">
    <source>
        <dbReference type="Proteomes" id="UP001610335"/>
    </source>
</evidence>
<reference evidence="1 2" key="1">
    <citation type="submission" date="2024-07" db="EMBL/GenBank/DDBJ databases">
        <title>Section-level genome sequencing and comparative genomics of Aspergillus sections Usti and Cavernicolus.</title>
        <authorList>
            <consortium name="Lawrence Berkeley National Laboratory"/>
            <person name="Nybo J.L."/>
            <person name="Vesth T.C."/>
            <person name="Theobald S."/>
            <person name="Frisvad J.C."/>
            <person name="Larsen T.O."/>
            <person name="Kjaerboelling I."/>
            <person name="Rothschild-Mancinelli K."/>
            <person name="Lyhne E.K."/>
            <person name="Kogle M.E."/>
            <person name="Barry K."/>
            <person name="Clum A."/>
            <person name="Na H."/>
            <person name="Ledsgaard L."/>
            <person name="Lin J."/>
            <person name="Lipzen A."/>
            <person name="Kuo A."/>
            <person name="Riley R."/>
            <person name="Mondo S."/>
            <person name="LaButti K."/>
            <person name="Haridas S."/>
            <person name="Pangalinan J."/>
            <person name="Salamov A.A."/>
            <person name="Simmons B.A."/>
            <person name="Magnuson J.K."/>
            <person name="Chen J."/>
            <person name="Drula E."/>
            <person name="Henrissat B."/>
            <person name="Wiebenga A."/>
            <person name="Lubbers R.J."/>
            <person name="Gomes A.C."/>
            <person name="Makela M.R."/>
            <person name="Stajich J."/>
            <person name="Grigoriev I.V."/>
            <person name="Mortensen U.H."/>
            <person name="De vries R.P."/>
            <person name="Baker S.E."/>
            <person name="Andersen M.R."/>
        </authorList>
    </citation>
    <scope>NUCLEOTIDE SEQUENCE [LARGE SCALE GENOMIC DNA]</scope>
    <source>
        <strain evidence="1 2">CBS 600.67</strain>
    </source>
</reference>
<keyword evidence="2" id="KW-1185">Reference proteome</keyword>
<dbReference type="EMBL" id="JBFXLS010000095">
    <property type="protein sequence ID" value="KAL2817038.1"/>
    <property type="molecule type" value="Genomic_DNA"/>
</dbReference>
<dbReference type="Proteomes" id="UP001610335">
    <property type="component" value="Unassembled WGS sequence"/>
</dbReference>
<evidence type="ECO:0000313" key="1">
    <source>
        <dbReference type="EMBL" id="KAL2817038.1"/>
    </source>
</evidence>
<organism evidence="1 2">
    <name type="scientific">Aspergillus cavernicola</name>
    <dbReference type="NCBI Taxonomy" id="176166"/>
    <lineage>
        <taxon>Eukaryota</taxon>
        <taxon>Fungi</taxon>
        <taxon>Dikarya</taxon>
        <taxon>Ascomycota</taxon>
        <taxon>Pezizomycotina</taxon>
        <taxon>Eurotiomycetes</taxon>
        <taxon>Eurotiomycetidae</taxon>
        <taxon>Eurotiales</taxon>
        <taxon>Aspergillaceae</taxon>
        <taxon>Aspergillus</taxon>
        <taxon>Aspergillus subgen. Nidulantes</taxon>
    </lineage>
</organism>
<proteinExistence type="predicted"/>
<sequence length="238" mass="26615">MERPQQPHHKLPPAHGAMIPIHKHKPNTENASLDGLENVEFGIPPCSAVFVLPLLHSSLVLVGPRAIITQCSGYHDDDEACNVGQHVVERVGDYKATNGLSHRGRHPRRRNHRAVGEIKTPCIHQHRLVYAVQRGGEDLSKTLGQVANYMRLAILKYSFVSTYQQTVFVKQEVRNGVWTLVYTDVVPGSNVFINTSDGVDMSMVTLRECFWYFVHLVEQNHAANNTLPAGEWAIEAPS</sequence>